<reference evidence="10" key="1">
    <citation type="journal article" date="2013" name="New Phytol.">
        <title>Comparative genomic and transcriptomic analyses reveal the hemibiotrophic stage shift of Colletotrichum fungi.</title>
        <authorList>
            <person name="Gan P."/>
            <person name="Ikeda K."/>
            <person name="Irieda H."/>
            <person name="Narusaka M."/>
            <person name="O'Connell R.J."/>
            <person name="Narusaka Y."/>
            <person name="Takano Y."/>
            <person name="Kubo Y."/>
            <person name="Shirasu K."/>
        </authorList>
    </citation>
    <scope>NUCLEOTIDE SEQUENCE [LARGE SCALE GENOMIC DNA]</scope>
    <source>
        <strain evidence="10">104-T / ATCC 96160 / CBS 514.97 / LARS 414 / MAFF 240422</strain>
    </source>
</reference>
<name>A0A484FP63_COLOR</name>
<sequence length="425" mass="47541">MVKSVVLAAATVLPTLALAASAGSFDYNTLSLREVGARNTKEWRMWLEQNGDPISFWHDVPTWPDESDKQIVNVVIEVPRWQDGKIELARDEPLNPIYHDTRNGAPRFVESVWPHKSYPFLYGSIPQTWESPNYEHEFTGFEGDNDPVDLFDIGQDPGYVGQVKQVKILGALALADGNETDWKVMGIDIKDPLAALVDSWEDVEEYRPGTAKTFRDWWTYYKVARGDEVIDIVGDWYQNVTFMKSVLEESHRTWEELIKGQVDSNEINYNQTSRSDVSKSFVRKSSTTKKFDLPKKSKIEPAVAKPEAYNGWCIFDFSTAPPCTLPIPGAPPNQHPAVPGVYFRPDTEGRVTSSPSSSPSEALDHSLSRGPSLNVMAPAVLATVPTDDVHMNEELPHVATMPLPKKPEGKASNPINPLLLRSPDH</sequence>
<evidence type="ECO:0000256" key="4">
    <source>
        <dbReference type="ARBA" id="ARBA00022723"/>
    </source>
</evidence>
<dbReference type="Proteomes" id="UP000014480">
    <property type="component" value="Unassembled WGS sequence"/>
</dbReference>
<keyword evidence="8" id="KW-0732">Signal</keyword>
<evidence type="ECO:0000256" key="2">
    <source>
        <dbReference type="ARBA" id="ARBA00006220"/>
    </source>
</evidence>
<dbReference type="EC" id="3.6.1.1" evidence="3"/>
<keyword evidence="10" id="KW-1185">Reference proteome</keyword>
<dbReference type="SUPFAM" id="SSF50324">
    <property type="entry name" value="Inorganic pyrophosphatase"/>
    <property type="match status" value="1"/>
</dbReference>
<comment type="caution">
    <text evidence="9">The sequence shown here is derived from an EMBL/GenBank/DDBJ whole genome shotgun (WGS) entry which is preliminary data.</text>
</comment>
<dbReference type="CDD" id="cd00412">
    <property type="entry name" value="pyrophosphatase"/>
    <property type="match status" value="1"/>
</dbReference>
<proteinExistence type="inferred from homology"/>
<feature type="region of interest" description="Disordered" evidence="7">
    <location>
        <begin position="396"/>
        <end position="425"/>
    </location>
</feature>
<dbReference type="PANTHER" id="PTHR10286">
    <property type="entry name" value="INORGANIC PYROPHOSPHATASE"/>
    <property type="match status" value="1"/>
</dbReference>
<dbReference type="InterPro" id="IPR036649">
    <property type="entry name" value="Pyrophosphatase_sf"/>
</dbReference>
<dbReference type="InterPro" id="IPR008162">
    <property type="entry name" value="Pyrophosphatase"/>
</dbReference>
<feature type="chain" id="PRO_5019780228" description="inorganic diphosphatase" evidence="8">
    <location>
        <begin position="20"/>
        <end position="425"/>
    </location>
</feature>
<dbReference type="AlphaFoldDB" id="A0A484FP63"/>
<comment type="similarity">
    <text evidence="2">Belongs to the PPase family.</text>
</comment>
<dbReference type="Pfam" id="PF00719">
    <property type="entry name" value="Pyrophosphatase"/>
    <property type="match status" value="1"/>
</dbReference>
<evidence type="ECO:0000256" key="1">
    <source>
        <dbReference type="ARBA" id="ARBA00001946"/>
    </source>
</evidence>
<keyword evidence="6" id="KW-0460">Magnesium</keyword>
<dbReference type="STRING" id="1213857.A0A484FP63"/>
<dbReference type="GO" id="GO:0000287">
    <property type="term" value="F:magnesium ion binding"/>
    <property type="evidence" value="ECO:0007669"/>
    <property type="project" value="InterPro"/>
</dbReference>
<dbReference type="EMBL" id="AMCV02000020">
    <property type="protein sequence ID" value="TDZ19485.1"/>
    <property type="molecule type" value="Genomic_DNA"/>
</dbReference>
<protein>
    <recommendedName>
        <fullName evidence="3">inorganic diphosphatase</fullName>
        <ecNumber evidence="3">3.6.1.1</ecNumber>
    </recommendedName>
</protein>
<evidence type="ECO:0000256" key="5">
    <source>
        <dbReference type="ARBA" id="ARBA00022801"/>
    </source>
</evidence>
<feature type="signal peptide" evidence="8">
    <location>
        <begin position="1"/>
        <end position="19"/>
    </location>
</feature>
<dbReference type="PROSITE" id="PS00387">
    <property type="entry name" value="PPASE"/>
    <property type="match status" value="1"/>
</dbReference>
<comment type="cofactor">
    <cofactor evidence="1">
        <name>Mg(2+)</name>
        <dbReference type="ChEBI" id="CHEBI:18420"/>
    </cofactor>
</comment>
<evidence type="ECO:0000256" key="6">
    <source>
        <dbReference type="ARBA" id="ARBA00022842"/>
    </source>
</evidence>
<dbReference type="GO" id="GO:0004427">
    <property type="term" value="F:inorganic diphosphate phosphatase activity"/>
    <property type="evidence" value="ECO:0007669"/>
    <property type="project" value="UniProtKB-EC"/>
</dbReference>
<dbReference type="Gene3D" id="3.90.80.10">
    <property type="entry name" value="Inorganic pyrophosphatase"/>
    <property type="match status" value="1"/>
</dbReference>
<gene>
    <name evidence="9" type="primary">IPP1</name>
    <name evidence="9" type="ORF">Cob_v007606</name>
</gene>
<dbReference type="GO" id="GO:0006796">
    <property type="term" value="P:phosphate-containing compound metabolic process"/>
    <property type="evidence" value="ECO:0007669"/>
    <property type="project" value="InterPro"/>
</dbReference>
<evidence type="ECO:0000256" key="8">
    <source>
        <dbReference type="SAM" id="SignalP"/>
    </source>
</evidence>
<evidence type="ECO:0000313" key="10">
    <source>
        <dbReference type="Proteomes" id="UP000014480"/>
    </source>
</evidence>
<organism evidence="9 10">
    <name type="scientific">Colletotrichum orbiculare (strain 104-T / ATCC 96160 / CBS 514.97 / LARS 414 / MAFF 240422)</name>
    <name type="common">Cucumber anthracnose fungus</name>
    <name type="synonym">Colletotrichum lagenarium</name>
    <dbReference type="NCBI Taxonomy" id="1213857"/>
    <lineage>
        <taxon>Eukaryota</taxon>
        <taxon>Fungi</taxon>
        <taxon>Dikarya</taxon>
        <taxon>Ascomycota</taxon>
        <taxon>Pezizomycotina</taxon>
        <taxon>Sordariomycetes</taxon>
        <taxon>Hypocreomycetidae</taxon>
        <taxon>Glomerellales</taxon>
        <taxon>Glomerellaceae</taxon>
        <taxon>Colletotrichum</taxon>
        <taxon>Colletotrichum orbiculare species complex</taxon>
    </lineage>
</organism>
<keyword evidence="4" id="KW-0479">Metal-binding</keyword>
<keyword evidence="5" id="KW-0378">Hydrolase</keyword>
<reference evidence="10" key="2">
    <citation type="journal article" date="2019" name="Mol. Plant Microbe Interact.">
        <title>Genome sequence resources for four phytopathogenic fungi from the Colletotrichum orbiculare species complex.</title>
        <authorList>
            <person name="Gan P."/>
            <person name="Tsushima A."/>
            <person name="Narusaka M."/>
            <person name="Narusaka Y."/>
            <person name="Takano Y."/>
            <person name="Kubo Y."/>
            <person name="Shirasu K."/>
        </authorList>
    </citation>
    <scope>GENOME REANNOTATION</scope>
    <source>
        <strain evidence="10">104-T / ATCC 96160 / CBS 514.97 / LARS 414 / MAFF 240422</strain>
    </source>
</reference>
<dbReference type="OrthoDB" id="1608002at2759"/>
<feature type="region of interest" description="Disordered" evidence="7">
    <location>
        <begin position="343"/>
        <end position="371"/>
    </location>
</feature>
<evidence type="ECO:0000313" key="9">
    <source>
        <dbReference type="EMBL" id="TDZ19485.1"/>
    </source>
</evidence>
<dbReference type="GO" id="GO:0005737">
    <property type="term" value="C:cytoplasm"/>
    <property type="evidence" value="ECO:0007669"/>
    <property type="project" value="InterPro"/>
</dbReference>
<evidence type="ECO:0000256" key="7">
    <source>
        <dbReference type="SAM" id="MobiDB-lite"/>
    </source>
</evidence>
<evidence type="ECO:0000256" key="3">
    <source>
        <dbReference type="ARBA" id="ARBA00012146"/>
    </source>
</evidence>
<accession>A0A484FP63</accession>